<dbReference type="EMBL" id="CAJNOC010002202">
    <property type="protein sequence ID" value="CAF0918922.1"/>
    <property type="molecule type" value="Genomic_DNA"/>
</dbReference>
<feature type="region of interest" description="Disordered" evidence="2">
    <location>
        <begin position="49"/>
        <end position="76"/>
    </location>
</feature>
<evidence type="ECO:0000256" key="1">
    <source>
        <dbReference type="PROSITE-ProRule" id="PRU00047"/>
    </source>
</evidence>
<feature type="compositionally biased region" description="Polar residues" evidence="2">
    <location>
        <begin position="117"/>
        <end position="129"/>
    </location>
</feature>
<protein>
    <recommendedName>
        <fullName evidence="3">CCHC-type domain-containing protein</fullName>
    </recommendedName>
</protein>
<evidence type="ECO:0000259" key="3">
    <source>
        <dbReference type="PROSITE" id="PS50158"/>
    </source>
</evidence>
<dbReference type="OrthoDB" id="10554318at2759"/>
<dbReference type="GO" id="GO:0008270">
    <property type="term" value="F:zinc ion binding"/>
    <property type="evidence" value="ECO:0007669"/>
    <property type="project" value="UniProtKB-KW"/>
</dbReference>
<dbReference type="Gene3D" id="2.40.70.10">
    <property type="entry name" value="Acid Proteases"/>
    <property type="match status" value="1"/>
</dbReference>
<feature type="domain" description="CCHC-type" evidence="3">
    <location>
        <begin position="86"/>
        <end position="101"/>
    </location>
</feature>
<accession>A0A814AS50</accession>
<dbReference type="InterPro" id="IPR021109">
    <property type="entry name" value="Peptidase_aspartic_dom_sf"/>
</dbReference>
<sequence>MPGLKNEFREQLLNNKLMSNVPANTRNFIELIIEKSWEKIVKLLEKRVEHQNSPKEEDADEAIINKNDANGTRYDRKDNQRFNGLCHSCQKPGHKKAECRKRIRDNKQRQGSEYDSWKTNSNATGYQENKTFRQDSNPRPHTDYRPRTKTFTFEAELRNEFDSDIEAKTVYCESFNSSGLKSTTLTRVEADVELDKSKLNIPILIDSGATASFINITKLPAKIADKISKFLDGDTNSNEFGLKRIDLTIKSALNTETVMCAIGKIKLQINSFIGEHEFIFTDITERAILGMDFLKNLKAVYDLFSTL</sequence>
<dbReference type="AlphaFoldDB" id="A0A814AS50"/>
<dbReference type="Proteomes" id="UP000663879">
    <property type="component" value="Unassembled WGS sequence"/>
</dbReference>
<keyword evidence="1" id="KW-0863">Zinc-finger</keyword>
<evidence type="ECO:0000313" key="4">
    <source>
        <dbReference type="EMBL" id="CAF0918922.1"/>
    </source>
</evidence>
<keyword evidence="1" id="KW-0862">Zinc</keyword>
<dbReference type="InterPro" id="IPR036875">
    <property type="entry name" value="Znf_CCHC_sf"/>
</dbReference>
<evidence type="ECO:0000256" key="2">
    <source>
        <dbReference type="SAM" id="MobiDB-lite"/>
    </source>
</evidence>
<dbReference type="SUPFAM" id="SSF57756">
    <property type="entry name" value="Retrovirus zinc finger-like domains"/>
    <property type="match status" value="1"/>
</dbReference>
<feature type="compositionally biased region" description="Basic and acidic residues" evidence="2">
    <location>
        <begin position="105"/>
        <end position="116"/>
    </location>
</feature>
<dbReference type="PROSITE" id="PS50158">
    <property type="entry name" value="ZF_CCHC"/>
    <property type="match status" value="1"/>
</dbReference>
<proteinExistence type="predicted"/>
<evidence type="ECO:0000313" key="5">
    <source>
        <dbReference type="Proteomes" id="UP000663879"/>
    </source>
</evidence>
<dbReference type="GO" id="GO:0003676">
    <property type="term" value="F:nucleic acid binding"/>
    <property type="evidence" value="ECO:0007669"/>
    <property type="project" value="InterPro"/>
</dbReference>
<organism evidence="4 5">
    <name type="scientific">Brachionus calyciflorus</name>
    <dbReference type="NCBI Taxonomy" id="104777"/>
    <lineage>
        <taxon>Eukaryota</taxon>
        <taxon>Metazoa</taxon>
        <taxon>Spiralia</taxon>
        <taxon>Gnathifera</taxon>
        <taxon>Rotifera</taxon>
        <taxon>Eurotatoria</taxon>
        <taxon>Monogononta</taxon>
        <taxon>Pseudotrocha</taxon>
        <taxon>Ploima</taxon>
        <taxon>Brachionidae</taxon>
        <taxon>Brachionus</taxon>
    </lineage>
</organism>
<reference evidence="4" key="1">
    <citation type="submission" date="2021-02" db="EMBL/GenBank/DDBJ databases">
        <authorList>
            <person name="Nowell W R."/>
        </authorList>
    </citation>
    <scope>NUCLEOTIDE SEQUENCE</scope>
    <source>
        <strain evidence="4">Ploen Becks lab</strain>
    </source>
</reference>
<dbReference type="InterPro" id="IPR001878">
    <property type="entry name" value="Znf_CCHC"/>
</dbReference>
<name>A0A814AS50_9BILA</name>
<gene>
    <name evidence="4" type="ORF">OXX778_LOCUS12282</name>
</gene>
<feature type="region of interest" description="Disordered" evidence="2">
    <location>
        <begin position="97"/>
        <end position="146"/>
    </location>
</feature>
<keyword evidence="1" id="KW-0479">Metal-binding</keyword>
<keyword evidence="5" id="KW-1185">Reference proteome</keyword>
<feature type="compositionally biased region" description="Basic and acidic residues" evidence="2">
    <location>
        <begin position="130"/>
        <end position="146"/>
    </location>
</feature>
<comment type="caution">
    <text evidence="4">The sequence shown here is derived from an EMBL/GenBank/DDBJ whole genome shotgun (WGS) entry which is preliminary data.</text>
</comment>